<dbReference type="Proteomes" id="UP000517547">
    <property type="component" value="Unassembled WGS sequence"/>
</dbReference>
<dbReference type="AlphaFoldDB" id="A0A7Y8CC96"/>
<evidence type="ECO:0000313" key="2">
    <source>
        <dbReference type="EMBL" id="NWC12747.1"/>
    </source>
</evidence>
<protein>
    <recommendedName>
        <fullName evidence="4">DUF3137 domain-containing protein</fullName>
    </recommendedName>
</protein>
<evidence type="ECO:0000313" key="3">
    <source>
        <dbReference type="Proteomes" id="UP000517547"/>
    </source>
</evidence>
<gene>
    <name evidence="2" type="ORF">HX845_03735</name>
</gene>
<keyword evidence="1" id="KW-0812">Transmembrane</keyword>
<keyword evidence="1" id="KW-0472">Membrane</keyword>
<sequence length="301" mass="34567">MPANEHELYLRFHTPDARIIARDPSPMLPQEQAWARYQARVHTSGWLEWLILPLVIGTWMPALLLWIVLSLYQWLLAPDFDPARHWPVIVAGLVTSTLLLVGGWVAWNRRCAAQDPRLRYWQAMPEAGEVELEQHRLVSAISLWSNDFDPDRHQIPQWIDGQIREMPDSGISEWVLARTVEGRWLVLRQRIAGTFRGYGTQVRPTADRHWQLSHELAIVFAPRTNLSLGMRFSAAPLLVTRTDYWLNPDELARLTAAAHHWTFFAPDRYAVVNPAEVPWIEALVARARVCAEGLPEGLFGD</sequence>
<reference evidence="2 3" key="1">
    <citation type="submission" date="2020-04" db="EMBL/GenBank/DDBJ databases">
        <title>Molecular characterization of pseudomonads from Agaricus bisporus reveal novel blotch 2 pathogens in Western Europe.</title>
        <authorList>
            <person name="Taparia T."/>
            <person name="Krijger M."/>
            <person name="Haynes E."/>
            <person name="Elpinstone J.G."/>
            <person name="Noble R."/>
            <person name="Van Der Wolf J."/>
        </authorList>
    </citation>
    <scope>NUCLEOTIDE SEQUENCE [LARGE SCALE GENOMIC DNA]</scope>
    <source>
        <strain evidence="2 3">IPO3738</strain>
    </source>
</reference>
<name>A0A7Y8CC96_9PSED</name>
<comment type="caution">
    <text evidence="2">The sequence shown here is derived from an EMBL/GenBank/DDBJ whole genome shotgun (WGS) entry which is preliminary data.</text>
</comment>
<organism evidence="2 3">
    <name type="scientific">Pseudomonas gingeri</name>
    <dbReference type="NCBI Taxonomy" id="117681"/>
    <lineage>
        <taxon>Bacteria</taxon>
        <taxon>Pseudomonadati</taxon>
        <taxon>Pseudomonadota</taxon>
        <taxon>Gammaproteobacteria</taxon>
        <taxon>Pseudomonadales</taxon>
        <taxon>Pseudomonadaceae</taxon>
        <taxon>Pseudomonas</taxon>
    </lineage>
</organism>
<keyword evidence="1" id="KW-1133">Transmembrane helix</keyword>
<accession>A0A7Y8CC96</accession>
<proteinExistence type="predicted"/>
<feature type="transmembrane region" description="Helical" evidence="1">
    <location>
        <begin position="86"/>
        <end position="107"/>
    </location>
</feature>
<evidence type="ECO:0000256" key="1">
    <source>
        <dbReference type="SAM" id="Phobius"/>
    </source>
</evidence>
<evidence type="ECO:0008006" key="4">
    <source>
        <dbReference type="Google" id="ProtNLM"/>
    </source>
</evidence>
<dbReference type="RefSeq" id="WP_017127158.1">
    <property type="nucleotide sequence ID" value="NZ_JACAQE010000001.1"/>
</dbReference>
<feature type="transmembrane region" description="Helical" evidence="1">
    <location>
        <begin position="46"/>
        <end position="74"/>
    </location>
</feature>
<dbReference type="EMBL" id="JACAQE010000001">
    <property type="protein sequence ID" value="NWC12747.1"/>
    <property type="molecule type" value="Genomic_DNA"/>
</dbReference>